<dbReference type="InterPro" id="IPR001254">
    <property type="entry name" value="Trypsin_dom"/>
</dbReference>
<dbReference type="SUPFAM" id="SSF50494">
    <property type="entry name" value="Trypsin-like serine proteases"/>
    <property type="match status" value="1"/>
</dbReference>
<evidence type="ECO:0000313" key="7">
    <source>
        <dbReference type="Proteomes" id="UP000037510"/>
    </source>
</evidence>
<organism evidence="6 7">
    <name type="scientific">Operophtera brumata</name>
    <name type="common">Winter moth</name>
    <name type="synonym">Phalaena brumata</name>
    <dbReference type="NCBI Taxonomy" id="104452"/>
    <lineage>
        <taxon>Eukaryota</taxon>
        <taxon>Metazoa</taxon>
        <taxon>Ecdysozoa</taxon>
        <taxon>Arthropoda</taxon>
        <taxon>Hexapoda</taxon>
        <taxon>Insecta</taxon>
        <taxon>Pterygota</taxon>
        <taxon>Neoptera</taxon>
        <taxon>Endopterygota</taxon>
        <taxon>Lepidoptera</taxon>
        <taxon>Glossata</taxon>
        <taxon>Ditrysia</taxon>
        <taxon>Geometroidea</taxon>
        <taxon>Geometridae</taxon>
        <taxon>Larentiinae</taxon>
        <taxon>Operophtera</taxon>
    </lineage>
</organism>
<evidence type="ECO:0000256" key="2">
    <source>
        <dbReference type="ARBA" id="ARBA00022801"/>
    </source>
</evidence>
<feature type="signal peptide" evidence="4">
    <location>
        <begin position="1"/>
        <end position="19"/>
    </location>
</feature>
<protein>
    <submittedName>
        <fullName evidence="6">Hemolymph proteinase 10</fullName>
    </submittedName>
</protein>
<dbReference type="Proteomes" id="UP000037510">
    <property type="component" value="Unassembled WGS sequence"/>
</dbReference>
<dbReference type="PROSITE" id="PS00135">
    <property type="entry name" value="TRYPSIN_SER"/>
    <property type="match status" value="1"/>
</dbReference>
<name>A0A0L7LPA6_OPEBR</name>
<dbReference type="GO" id="GO:0004252">
    <property type="term" value="F:serine-type endopeptidase activity"/>
    <property type="evidence" value="ECO:0007669"/>
    <property type="project" value="InterPro"/>
</dbReference>
<sequence length="198" mass="21342">MCLKSAALAVAVGVTLVQAGQECGVEKSFNLVHHNPWLVLLILKTRLGEYDLEAKRECVRGVCTDRVLDVEVEPCLPTGQLADAAVFSAAGWGVDPRRGEYSHVKKIIPLPYVKKYICQAAYKNTNIPEISICAGGEAGIDTCSGDSGGPLIWMKEKAELWGVTSSGNVHCGTKGTPGIYMSVIDHLDWINSVLKEAK</sequence>
<keyword evidence="3" id="KW-0720">Serine protease</keyword>
<dbReference type="Gene3D" id="2.40.10.10">
    <property type="entry name" value="Trypsin-like serine proteases"/>
    <property type="match status" value="1"/>
</dbReference>
<feature type="domain" description="Peptidase S1" evidence="5">
    <location>
        <begin position="1"/>
        <end position="195"/>
    </location>
</feature>
<evidence type="ECO:0000259" key="5">
    <source>
        <dbReference type="PROSITE" id="PS50240"/>
    </source>
</evidence>
<gene>
    <name evidence="6" type="ORF">OBRU01_04732</name>
</gene>
<evidence type="ECO:0000256" key="4">
    <source>
        <dbReference type="SAM" id="SignalP"/>
    </source>
</evidence>
<dbReference type="SMART" id="SM00020">
    <property type="entry name" value="Tryp_SPc"/>
    <property type="match status" value="1"/>
</dbReference>
<dbReference type="InterPro" id="IPR009003">
    <property type="entry name" value="Peptidase_S1_PA"/>
</dbReference>
<dbReference type="InterPro" id="IPR050127">
    <property type="entry name" value="Serine_Proteases_S1"/>
</dbReference>
<evidence type="ECO:0000256" key="3">
    <source>
        <dbReference type="ARBA" id="ARBA00022825"/>
    </source>
</evidence>
<dbReference type="PANTHER" id="PTHR24264:SF54">
    <property type="entry name" value="PEPTIDASE S1 DOMAIN-CONTAINING PROTEIN"/>
    <property type="match status" value="1"/>
</dbReference>
<evidence type="ECO:0000256" key="1">
    <source>
        <dbReference type="ARBA" id="ARBA00022670"/>
    </source>
</evidence>
<dbReference type="STRING" id="104452.A0A0L7LPA6"/>
<dbReference type="PANTHER" id="PTHR24264">
    <property type="entry name" value="TRYPSIN-RELATED"/>
    <property type="match status" value="1"/>
</dbReference>
<dbReference type="EMBL" id="JTDY01000433">
    <property type="protein sequence ID" value="KOB77194.1"/>
    <property type="molecule type" value="Genomic_DNA"/>
</dbReference>
<dbReference type="GO" id="GO:0005615">
    <property type="term" value="C:extracellular space"/>
    <property type="evidence" value="ECO:0007669"/>
    <property type="project" value="TreeGrafter"/>
</dbReference>
<evidence type="ECO:0000313" key="6">
    <source>
        <dbReference type="EMBL" id="KOB77194.1"/>
    </source>
</evidence>
<keyword evidence="4" id="KW-0732">Signal</keyword>
<dbReference type="InterPro" id="IPR043504">
    <property type="entry name" value="Peptidase_S1_PA_chymotrypsin"/>
</dbReference>
<dbReference type="InterPro" id="IPR033116">
    <property type="entry name" value="TRYPSIN_SER"/>
</dbReference>
<dbReference type="GO" id="GO:0006508">
    <property type="term" value="P:proteolysis"/>
    <property type="evidence" value="ECO:0007669"/>
    <property type="project" value="UniProtKB-KW"/>
</dbReference>
<comment type="caution">
    <text evidence="6">The sequence shown here is derived from an EMBL/GenBank/DDBJ whole genome shotgun (WGS) entry which is preliminary data.</text>
</comment>
<keyword evidence="7" id="KW-1185">Reference proteome</keyword>
<reference evidence="6 7" key="1">
    <citation type="journal article" date="2015" name="Genome Biol. Evol.">
        <title>The genome of winter moth (Operophtera brumata) provides a genomic perspective on sexual dimorphism and phenology.</title>
        <authorList>
            <person name="Derks M.F."/>
            <person name="Smit S."/>
            <person name="Salis L."/>
            <person name="Schijlen E."/>
            <person name="Bossers A."/>
            <person name="Mateman C."/>
            <person name="Pijl A.S."/>
            <person name="de Ridder D."/>
            <person name="Groenen M.A."/>
            <person name="Visser M.E."/>
            <person name="Megens H.J."/>
        </authorList>
    </citation>
    <scope>NUCLEOTIDE SEQUENCE [LARGE SCALE GENOMIC DNA]</scope>
    <source>
        <strain evidence="6">WM2013NL</strain>
        <tissue evidence="6">Head and thorax</tissue>
    </source>
</reference>
<accession>A0A0L7LPA6</accession>
<keyword evidence="1" id="KW-0645">Protease</keyword>
<dbReference type="PROSITE" id="PS50240">
    <property type="entry name" value="TRYPSIN_DOM"/>
    <property type="match status" value="1"/>
</dbReference>
<feature type="chain" id="PRO_5005573608" evidence="4">
    <location>
        <begin position="20"/>
        <end position="198"/>
    </location>
</feature>
<proteinExistence type="predicted"/>
<dbReference type="AlphaFoldDB" id="A0A0L7LPA6"/>
<keyword evidence="2" id="KW-0378">Hydrolase</keyword>
<dbReference type="Pfam" id="PF00089">
    <property type="entry name" value="Trypsin"/>
    <property type="match status" value="1"/>
</dbReference>